<dbReference type="Proteomes" id="UP000029228">
    <property type="component" value="Unassembled WGS sequence"/>
</dbReference>
<evidence type="ECO:0000313" key="2">
    <source>
        <dbReference type="Proteomes" id="UP000029228"/>
    </source>
</evidence>
<evidence type="ECO:0000313" key="1">
    <source>
        <dbReference type="EMBL" id="GAL16952.1"/>
    </source>
</evidence>
<sequence length="66" mass="6956">MIEANEDLLAFRRGDKGVVVINKSSRSKVIALNESKTLTSIFSGAVVEAGGALHIEPMSAEVLTIA</sequence>
<gene>
    <name evidence="1" type="ORF">JCM19235_5501</name>
</gene>
<comment type="caution">
    <text evidence="1">The sequence shown here is derived from an EMBL/GenBank/DDBJ whole genome shotgun (WGS) entry which is preliminary data.</text>
</comment>
<dbReference type="AlphaFoldDB" id="A0A090SBN8"/>
<dbReference type="SUPFAM" id="SSF51011">
    <property type="entry name" value="Glycosyl hydrolase domain"/>
    <property type="match status" value="1"/>
</dbReference>
<name>A0A090SBN8_9VIBR</name>
<proteinExistence type="predicted"/>
<reference evidence="1 2" key="1">
    <citation type="submission" date="2014-09" db="EMBL/GenBank/DDBJ databases">
        <title>Vibrio maritimus JCM 19235. (C45) whole genome shotgun sequence.</title>
        <authorList>
            <person name="Sawabe T."/>
            <person name="Meirelles P."/>
            <person name="Nakanishi M."/>
            <person name="Sayaka M."/>
            <person name="Hattori M."/>
            <person name="Ohkuma M."/>
        </authorList>
    </citation>
    <scope>NUCLEOTIDE SEQUENCE [LARGE SCALE GENOMIC DNA]</scope>
    <source>
        <strain evidence="2">JCM19235</strain>
    </source>
</reference>
<dbReference type="STRING" id="990268.JCM19235_5501"/>
<keyword evidence="2" id="KW-1185">Reference proteome</keyword>
<accession>A0A090SBN8</accession>
<dbReference type="EMBL" id="BBMR01000001">
    <property type="protein sequence ID" value="GAL16952.1"/>
    <property type="molecule type" value="Genomic_DNA"/>
</dbReference>
<reference evidence="1 2" key="2">
    <citation type="submission" date="2014-09" db="EMBL/GenBank/DDBJ databases">
        <authorList>
            <consortium name="NBRP consortium"/>
            <person name="Sawabe T."/>
            <person name="Meirelles P."/>
            <person name="Nakanishi M."/>
            <person name="Sayaka M."/>
            <person name="Hattori M."/>
            <person name="Ohkuma M."/>
        </authorList>
    </citation>
    <scope>NUCLEOTIDE SEQUENCE [LARGE SCALE GENOMIC DNA]</scope>
    <source>
        <strain evidence="2">JCM19235</strain>
    </source>
</reference>
<organism evidence="1 2">
    <name type="scientific">Vibrio maritimus</name>
    <dbReference type="NCBI Taxonomy" id="990268"/>
    <lineage>
        <taxon>Bacteria</taxon>
        <taxon>Pseudomonadati</taxon>
        <taxon>Pseudomonadota</taxon>
        <taxon>Gammaproteobacteria</taxon>
        <taxon>Vibrionales</taxon>
        <taxon>Vibrionaceae</taxon>
        <taxon>Vibrio</taxon>
    </lineage>
</organism>
<protein>
    <submittedName>
        <fullName evidence="1">Uncharacterized protein</fullName>
    </submittedName>
</protein>